<dbReference type="InterPro" id="IPR017896">
    <property type="entry name" value="4Fe4S_Fe-S-bd"/>
</dbReference>
<keyword evidence="3" id="KW-0411">Iron-sulfur</keyword>
<comment type="caution">
    <text evidence="5">The sequence shown here is derived from an EMBL/GenBank/DDBJ whole genome shotgun (WGS) entry which is preliminary data.</text>
</comment>
<gene>
    <name evidence="5" type="primary">fdx</name>
    <name evidence="5" type="ORF">DDT42_01246</name>
</gene>
<name>A0A9E2BJ88_PSYF1</name>
<dbReference type="AlphaFoldDB" id="A0A9E2BJ88"/>
<protein>
    <submittedName>
        <fullName evidence="5">Ferredoxin</fullName>
    </submittedName>
</protein>
<dbReference type="InterPro" id="IPR047927">
    <property type="entry name" value="YfhL-like"/>
</dbReference>
<keyword evidence="2" id="KW-0408">Iron</keyword>
<dbReference type="SUPFAM" id="SSF54862">
    <property type="entry name" value="4Fe-4S ferredoxins"/>
    <property type="match status" value="1"/>
</dbReference>
<sequence length="81" mass="8941">MAYKITADCVLCGVCVTVCPNEAITEGDPFYIIEPIRCTECVPVHEKSQCEDVCPSSACIPDPDKKESKEELEAKYKKIKG</sequence>
<evidence type="ECO:0000313" key="6">
    <source>
        <dbReference type="Proteomes" id="UP000811545"/>
    </source>
</evidence>
<evidence type="ECO:0000313" key="5">
    <source>
        <dbReference type="EMBL" id="MBT9145375.1"/>
    </source>
</evidence>
<evidence type="ECO:0000256" key="1">
    <source>
        <dbReference type="ARBA" id="ARBA00022723"/>
    </source>
</evidence>
<dbReference type="Proteomes" id="UP000811545">
    <property type="component" value="Unassembled WGS sequence"/>
</dbReference>
<dbReference type="PROSITE" id="PS51379">
    <property type="entry name" value="4FE4S_FER_2"/>
    <property type="match status" value="1"/>
</dbReference>
<evidence type="ECO:0000259" key="4">
    <source>
        <dbReference type="PROSITE" id="PS51379"/>
    </source>
</evidence>
<organism evidence="5 6">
    <name type="scientific">Psychracetigena formicireducens</name>
    <dbReference type="NCBI Taxonomy" id="2986056"/>
    <lineage>
        <taxon>Bacteria</taxon>
        <taxon>Bacillati</taxon>
        <taxon>Candidatus Lithacetigenota</taxon>
        <taxon>Candidatus Psychracetigena</taxon>
    </lineage>
</organism>
<evidence type="ECO:0000256" key="3">
    <source>
        <dbReference type="ARBA" id="ARBA00023014"/>
    </source>
</evidence>
<accession>A0A9E2BJ88</accession>
<reference evidence="5 6" key="1">
    <citation type="journal article" date="2021" name="bioRxiv">
        <title>Unique metabolic strategies in Hadean analogues reveal hints for primordial physiology.</title>
        <authorList>
            <person name="Nobu M.K."/>
            <person name="Nakai R."/>
            <person name="Tamazawa S."/>
            <person name="Mori H."/>
            <person name="Toyoda A."/>
            <person name="Ijiri A."/>
            <person name="Suzuki S."/>
            <person name="Kurokawa K."/>
            <person name="Kamagata Y."/>
            <person name="Tamaki H."/>
        </authorList>
    </citation>
    <scope>NUCLEOTIDE SEQUENCE [LARGE SCALE GENOMIC DNA]</scope>
    <source>
        <strain evidence="5">BS525</strain>
    </source>
</reference>
<dbReference type="PROSITE" id="PS00198">
    <property type="entry name" value="4FE4S_FER_1"/>
    <property type="match status" value="1"/>
</dbReference>
<dbReference type="GO" id="GO:0051536">
    <property type="term" value="F:iron-sulfur cluster binding"/>
    <property type="evidence" value="ECO:0007669"/>
    <property type="project" value="UniProtKB-KW"/>
</dbReference>
<dbReference type="EMBL" id="QLTW01000084">
    <property type="protein sequence ID" value="MBT9145375.1"/>
    <property type="molecule type" value="Genomic_DNA"/>
</dbReference>
<keyword evidence="1" id="KW-0479">Metal-binding</keyword>
<dbReference type="InterPro" id="IPR017900">
    <property type="entry name" value="4Fe4S_Fe_S_CS"/>
</dbReference>
<dbReference type="Pfam" id="PF00037">
    <property type="entry name" value="Fer4"/>
    <property type="match status" value="1"/>
</dbReference>
<evidence type="ECO:0000256" key="2">
    <source>
        <dbReference type="ARBA" id="ARBA00023004"/>
    </source>
</evidence>
<feature type="domain" description="4Fe-4S ferredoxin-type" evidence="4">
    <location>
        <begin position="1"/>
        <end position="29"/>
    </location>
</feature>
<dbReference type="GO" id="GO:0046872">
    <property type="term" value="F:metal ion binding"/>
    <property type="evidence" value="ECO:0007669"/>
    <property type="project" value="UniProtKB-KW"/>
</dbReference>
<dbReference type="Gene3D" id="3.30.70.20">
    <property type="match status" value="1"/>
</dbReference>
<proteinExistence type="predicted"/>
<dbReference type="NCBIfam" id="NF033683">
    <property type="entry name" value="di_4Fe-4S_YfhL"/>
    <property type="match status" value="1"/>
</dbReference>